<name>A0A1M5NL19_9BACI</name>
<sequence length="67" mass="8041">MTEYSDFMYELHKYATQTHALKDKFEKLSAEEKQVVIHAAPEEITNPERIHHPVFQWLENLQNKNSR</sequence>
<dbReference type="AlphaFoldDB" id="A0A1M5NL19"/>
<protein>
    <submittedName>
        <fullName evidence="1">Uncharacterized protein</fullName>
    </submittedName>
</protein>
<proteinExistence type="predicted"/>
<dbReference type="OrthoDB" id="2705018at2"/>
<evidence type="ECO:0000313" key="2">
    <source>
        <dbReference type="Proteomes" id="UP000184079"/>
    </source>
</evidence>
<dbReference type="EMBL" id="FQXD01000002">
    <property type="protein sequence ID" value="SHG90221.1"/>
    <property type="molecule type" value="Genomic_DNA"/>
</dbReference>
<keyword evidence="2" id="KW-1185">Reference proteome</keyword>
<gene>
    <name evidence="1" type="ORF">SAMN05421807_102265</name>
</gene>
<dbReference type="Proteomes" id="UP000184079">
    <property type="component" value="Unassembled WGS sequence"/>
</dbReference>
<accession>A0A1M5NL19</accession>
<evidence type="ECO:0000313" key="1">
    <source>
        <dbReference type="EMBL" id="SHG90221.1"/>
    </source>
</evidence>
<organism evidence="1 2">
    <name type="scientific">Virgibacillus chiguensis</name>
    <dbReference type="NCBI Taxonomy" id="411959"/>
    <lineage>
        <taxon>Bacteria</taxon>
        <taxon>Bacillati</taxon>
        <taxon>Bacillota</taxon>
        <taxon>Bacilli</taxon>
        <taxon>Bacillales</taxon>
        <taxon>Bacillaceae</taxon>
        <taxon>Virgibacillus</taxon>
    </lineage>
</organism>
<reference evidence="2" key="1">
    <citation type="submission" date="2016-11" db="EMBL/GenBank/DDBJ databases">
        <authorList>
            <person name="Varghese N."/>
            <person name="Submissions S."/>
        </authorList>
    </citation>
    <scope>NUCLEOTIDE SEQUENCE [LARGE SCALE GENOMIC DNA]</scope>
    <source>
        <strain evidence="2">CGMCC 1.6496</strain>
    </source>
</reference>